<feature type="region of interest" description="Disordered" evidence="1">
    <location>
        <begin position="98"/>
        <end position="160"/>
    </location>
</feature>
<feature type="compositionally biased region" description="Polar residues" evidence="1">
    <location>
        <begin position="450"/>
        <end position="463"/>
    </location>
</feature>
<dbReference type="Pfam" id="PF13101">
    <property type="entry name" value="DUF3945"/>
    <property type="match status" value="2"/>
</dbReference>
<feature type="domain" description="DUF3945" evidence="2">
    <location>
        <begin position="382"/>
        <end position="432"/>
    </location>
</feature>
<dbReference type="PATRIC" id="fig|817.53.peg.2499"/>
<dbReference type="AlphaFoldDB" id="A0A0I9S9I4"/>
<dbReference type="EMBL" id="JMZZ02000147">
    <property type="protein sequence ID" value="KFX74461.1"/>
    <property type="molecule type" value="Genomic_DNA"/>
</dbReference>
<reference evidence="4" key="2">
    <citation type="submission" date="2014-07" db="EMBL/GenBank/DDBJ databases">
        <title>Genetics and epidemiology of antimicrobial resistance in B. fragilis group.</title>
        <authorList>
            <person name="Sydenham T.V."/>
            <person name="Hasman H."/>
            <person name="Kemp M."/>
            <person name="Justesen U.S."/>
        </authorList>
    </citation>
    <scope>NUCLEOTIDE SEQUENCE [LARGE SCALE GENOMIC DNA]</scope>
    <source>
        <strain evidence="4">DCMOUH0018B</strain>
    </source>
</reference>
<evidence type="ECO:0000313" key="4">
    <source>
        <dbReference type="EMBL" id="KFX74461.1"/>
    </source>
</evidence>
<feature type="domain" description="DUF3945" evidence="2">
    <location>
        <begin position="302"/>
        <end position="355"/>
    </location>
</feature>
<sequence length="511" mass="57908">MDVNTANQSTTDEQMMDILLVLDKEKKTISAVKGVDENGELQTVPPENNSELLKFDRHGDFFSNFFSNMMNQLKNPTRFNFFKIPKIELPKIEPIIRDNFNNPTPENEAGIERYRVTPETVKQEAKKEQQETQTQQPQQPAKEAGTTAQAPQQPDKSKYVIDPDKVDWEALKNFGLSKEQLEKAKALEPMLRGYKSPGAFTIAGNYNSAIMKLDARLSFRHDKDGNVVLAIHGIRQKPELERPFFGHEFSKEDKANLLETGNMGRIVNLKNYITGEMIPSFVSVDKVTNELVSMRASSVQIPDEIKGVKLNKEQKEALREGKGVFLENMISNRKNPFSATVQVNADKKSLEFIYPNAKQSQEQGQKQTQQNSLVTSDGVTIPKSISGIELSRQQQQDLVNDKTIFVAGLKDKRGVEYDAYIQVNHDKKKLGFYSDNPSFDRSAVKEITPASKNRTQVAVNSEGKTNEATKKVKEPLKKGQDKPTEKQKTKQDKKEKQEQTDKPKQSRGRKR</sequence>
<protein>
    <submittedName>
        <fullName evidence="4">Uncharacterized protein</fullName>
    </submittedName>
</protein>
<dbReference type="InterPro" id="IPR025222">
    <property type="entry name" value="DUF3945"/>
</dbReference>
<evidence type="ECO:0000259" key="3">
    <source>
        <dbReference type="Pfam" id="PF13351"/>
    </source>
</evidence>
<feature type="domain" description="DUF4099" evidence="3">
    <location>
        <begin position="161"/>
        <end position="243"/>
    </location>
</feature>
<evidence type="ECO:0000256" key="1">
    <source>
        <dbReference type="SAM" id="MobiDB-lite"/>
    </source>
</evidence>
<dbReference type="RefSeq" id="WP_044300562.1">
    <property type="nucleotide sequence ID" value="NZ_CP036542.1"/>
</dbReference>
<feature type="compositionally biased region" description="Basic and acidic residues" evidence="1">
    <location>
        <begin position="464"/>
        <end position="504"/>
    </location>
</feature>
<comment type="caution">
    <text evidence="4">The sequence shown here is derived from an EMBL/GenBank/DDBJ whole genome shotgun (WGS) entry which is preliminary data.</text>
</comment>
<proteinExistence type="predicted"/>
<name>A0A0I9S9I4_BACFG</name>
<feature type="compositionally biased region" description="Basic and acidic residues" evidence="1">
    <location>
        <begin position="110"/>
        <end position="130"/>
    </location>
</feature>
<feature type="region of interest" description="Disordered" evidence="1">
    <location>
        <begin position="450"/>
        <end position="511"/>
    </location>
</feature>
<evidence type="ECO:0000259" key="2">
    <source>
        <dbReference type="Pfam" id="PF13101"/>
    </source>
</evidence>
<reference evidence="4" key="1">
    <citation type="book" date="2014" name="THE 24TH EUROPEAN CONGRESS OF CLINICAL MICROBIOLOGY AND INFECTIOUS DISEASES" publisher="ECCMID 2014" city="Barcelona, Spain">
        <title>Identification of resistance genes in three multidrug-resistant Bacteroides fragilis isolates by whole genome sequencing.</title>
        <editorList>
            <person name="Unknown"/>
            <person name="A."/>
        </editorList>
        <authorList>
            <person name="Sydenham T.V."/>
            <person name="Hasman H."/>
            <person name="Wang M."/>
            <person name="Soki J."/>
            <person name="Nagy E."/>
            <person name="Justesen U.S."/>
        </authorList>
    </citation>
    <scope>NUCLEOTIDE SEQUENCE</scope>
    <source>
        <strain evidence="4">DCMOUH0018B</strain>
    </source>
</reference>
<gene>
    <name evidence="4" type="ORF">EE52_0212105</name>
</gene>
<feature type="compositionally biased region" description="Low complexity" evidence="1">
    <location>
        <begin position="131"/>
        <end position="143"/>
    </location>
</feature>
<dbReference type="InterPro" id="IPR025343">
    <property type="entry name" value="DUF4099"/>
</dbReference>
<organism evidence="4">
    <name type="scientific">Bacteroides fragilis</name>
    <dbReference type="NCBI Taxonomy" id="817"/>
    <lineage>
        <taxon>Bacteria</taxon>
        <taxon>Pseudomonadati</taxon>
        <taxon>Bacteroidota</taxon>
        <taxon>Bacteroidia</taxon>
        <taxon>Bacteroidales</taxon>
        <taxon>Bacteroidaceae</taxon>
        <taxon>Bacteroides</taxon>
    </lineage>
</organism>
<accession>A0A0I9S9I4</accession>
<dbReference type="Pfam" id="PF13351">
    <property type="entry name" value="DUF4099"/>
    <property type="match status" value="1"/>
</dbReference>